<dbReference type="EMBL" id="CP051139">
    <property type="protein sequence ID" value="QIW95658.1"/>
    <property type="molecule type" value="Genomic_DNA"/>
</dbReference>
<dbReference type="AlphaFoldDB" id="A0A6H0XM06"/>
<keyword evidence="1" id="KW-1133">Transmembrane helix</keyword>
<evidence type="ECO:0000256" key="1">
    <source>
        <dbReference type="SAM" id="Phobius"/>
    </source>
</evidence>
<name>A0A6H0XM06_9PEZI</name>
<organism evidence="2 3">
    <name type="scientific">Peltaster fructicola</name>
    <dbReference type="NCBI Taxonomy" id="286661"/>
    <lineage>
        <taxon>Eukaryota</taxon>
        <taxon>Fungi</taxon>
        <taxon>Dikarya</taxon>
        <taxon>Ascomycota</taxon>
        <taxon>Pezizomycotina</taxon>
        <taxon>Dothideomycetes</taxon>
        <taxon>Dothideomycetes incertae sedis</taxon>
        <taxon>Peltaster</taxon>
    </lineage>
</organism>
<evidence type="ECO:0000313" key="3">
    <source>
        <dbReference type="Proteomes" id="UP000503462"/>
    </source>
</evidence>
<protein>
    <submittedName>
        <fullName evidence="2">Uncharacterized protein</fullName>
    </submittedName>
</protein>
<keyword evidence="3" id="KW-1185">Reference proteome</keyword>
<keyword evidence="1" id="KW-0812">Transmembrane</keyword>
<dbReference type="OrthoDB" id="3220769at2759"/>
<sequence length="497" mass="55219">MYKSYFEYPVSRPYPYRWFTPVAIIGVIVALTAFSAVNLASTGYTIDIEYTSNPNATDGRTWFARLPSIGGGRARATCQATVSPVGSQLLTNNSALTYKIEQVTRHATNGDRLSLPSLIYNNNPLENCRLLSITILLNWANGGRTAAQIAWSAWEAVLEGRLACDIANGQDGITTVNITAGYNLVPNTASIYTGDFHFTGRNATTQASLYWGESLLAGYWYQLTSKMYNEVYANYIDKNKDGFTAGYLYLVPNETVADIKDLTYFNLLYRWITVMDRNQEKFTYGNNTDNPATLLAGKVIPNIWIEADTMAKAFYSTMMTDLGQVNARQNILADADLLTYFTANLGKTETSSGQPWGPMRGQYNAKNSTIGPLEVKPSILTMDYLCQVPVLKDTGNLLISLMVADLVFVQALWFLFKHITIYFMKRQRIAQNCCEGCAQRNAGDDGTNVSLAGLDFPAEERSLYQDSYAATESTPMSVVTIKNRPSIRGSGWRRLDS</sequence>
<feature type="transmembrane region" description="Helical" evidence="1">
    <location>
        <begin position="21"/>
        <end position="40"/>
    </location>
</feature>
<proteinExistence type="predicted"/>
<dbReference type="Proteomes" id="UP000503462">
    <property type="component" value="Chromosome 1"/>
</dbReference>
<feature type="transmembrane region" description="Helical" evidence="1">
    <location>
        <begin position="397"/>
        <end position="416"/>
    </location>
</feature>
<accession>A0A6H0XM06</accession>
<evidence type="ECO:0000313" key="2">
    <source>
        <dbReference type="EMBL" id="QIW95658.1"/>
    </source>
</evidence>
<reference evidence="2 3" key="1">
    <citation type="journal article" date="2016" name="Sci. Rep.">
        <title>Peltaster fructicola genome reveals evolution from an invasive phytopathogen to an ectophytic parasite.</title>
        <authorList>
            <person name="Xu C."/>
            <person name="Chen H."/>
            <person name="Gleason M.L."/>
            <person name="Xu J.R."/>
            <person name="Liu H."/>
            <person name="Zhang R."/>
            <person name="Sun G."/>
        </authorList>
    </citation>
    <scope>NUCLEOTIDE SEQUENCE [LARGE SCALE GENOMIC DNA]</scope>
    <source>
        <strain evidence="2 3">LNHT1506</strain>
    </source>
</reference>
<keyword evidence="1" id="KW-0472">Membrane</keyword>
<gene>
    <name evidence="2" type="ORF">AMS68_001176</name>
</gene>